<dbReference type="AlphaFoldDB" id="A0A158JXU9"/>
<dbReference type="OrthoDB" id="6058at2"/>
<dbReference type="RefSeq" id="WP_062093061.1">
    <property type="nucleotide sequence ID" value="NZ_FCOK02000141.1"/>
</dbReference>
<dbReference type="EMBL" id="FCOK02000141">
    <property type="protein sequence ID" value="SAL73784.1"/>
    <property type="molecule type" value="Genomic_DNA"/>
</dbReference>
<accession>A0A158JXU9</accession>
<evidence type="ECO:0008006" key="3">
    <source>
        <dbReference type="Google" id="ProtNLM"/>
    </source>
</evidence>
<dbReference type="InterPro" id="IPR011051">
    <property type="entry name" value="RmlC_Cupin_sf"/>
</dbReference>
<evidence type="ECO:0000313" key="2">
    <source>
        <dbReference type="Proteomes" id="UP000054683"/>
    </source>
</evidence>
<sequence>MIPELKTISHDDMMRRVAIFAHLRGSLGGLPDSDLAGCQRELINVIGFQPPKGEEQVVSPVGADASRLAAIPITEGFNLGFARCKPGNGPLMHNHDTNETFMPVTGRWRCAWNEGEDYDYVDVGPCDVVSFPPGVARRFLNITEDEPDAEHVLLFVVSGDAPQAEYTLDAKAKIAANESVAAQSAVL</sequence>
<dbReference type="InterPro" id="IPR014710">
    <property type="entry name" value="RmlC-like_jellyroll"/>
</dbReference>
<protein>
    <recommendedName>
        <fullName evidence="3">Cupin domain protein</fullName>
    </recommendedName>
</protein>
<gene>
    <name evidence="1" type="ORF">AWB69_09076</name>
</gene>
<proteinExistence type="predicted"/>
<dbReference type="Proteomes" id="UP000054683">
    <property type="component" value="Unassembled WGS sequence"/>
</dbReference>
<dbReference type="SUPFAM" id="SSF51182">
    <property type="entry name" value="RmlC-like cupins"/>
    <property type="match status" value="1"/>
</dbReference>
<evidence type="ECO:0000313" key="1">
    <source>
        <dbReference type="EMBL" id="SAL73784.1"/>
    </source>
</evidence>
<reference evidence="1 2" key="1">
    <citation type="submission" date="2016-01" db="EMBL/GenBank/DDBJ databases">
        <authorList>
            <person name="Oliw E.H."/>
        </authorList>
    </citation>
    <scope>NUCLEOTIDE SEQUENCE [LARGE SCALE GENOMIC DNA]</scope>
    <source>
        <strain evidence="1">LMG 27134</strain>
    </source>
</reference>
<name>A0A158JXU9_9BURK</name>
<organism evidence="1 2">
    <name type="scientific">Caballeronia udeis</name>
    <dbReference type="NCBI Taxonomy" id="1232866"/>
    <lineage>
        <taxon>Bacteria</taxon>
        <taxon>Pseudomonadati</taxon>
        <taxon>Pseudomonadota</taxon>
        <taxon>Betaproteobacteria</taxon>
        <taxon>Burkholderiales</taxon>
        <taxon>Burkholderiaceae</taxon>
        <taxon>Caballeronia</taxon>
    </lineage>
</organism>
<dbReference type="Gene3D" id="2.60.120.10">
    <property type="entry name" value="Jelly Rolls"/>
    <property type="match status" value="1"/>
</dbReference>